<feature type="transmembrane region" description="Helical" evidence="5">
    <location>
        <begin position="297"/>
        <end position="316"/>
    </location>
</feature>
<keyword evidence="4 5" id="KW-0472">Membrane</keyword>
<evidence type="ECO:0000256" key="2">
    <source>
        <dbReference type="ARBA" id="ARBA00022692"/>
    </source>
</evidence>
<feature type="transmembrane region" description="Helical" evidence="5">
    <location>
        <begin position="261"/>
        <end position="285"/>
    </location>
</feature>
<evidence type="ECO:0000256" key="3">
    <source>
        <dbReference type="ARBA" id="ARBA00022989"/>
    </source>
</evidence>
<dbReference type="PANTHER" id="PTHR43359:SF1">
    <property type="entry name" value="FORMATE HYDROGENLYASE SUBUNIT 4-RELATED"/>
    <property type="match status" value="1"/>
</dbReference>
<dbReference type="GO" id="GO:0005886">
    <property type="term" value="C:plasma membrane"/>
    <property type="evidence" value="ECO:0007669"/>
    <property type="project" value="TreeGrafter"/>
</dbReference>
<feature type="transmembrane region" description="Helical" evidence="5">
    <location>
        <begin position="6"/>
        <end position="27"/>
    </location>
</feature>
<keyword evidence="7" id="KW-1185">Reference proteome</keyword>
<evidence type="ECO:0000256" key="4">
    <source>
        <dbReference type="ARBA" id="ARBA00023136"/>
    </source>
</evidence>
<feature type="transmembrane region" description="Helical" evidence="5">
    <location>
        <begin position="174"/>
        <end position="192"/>
    </location>
</feature>
<evidence type="ECO:0000256" key="5">
    <source>
        <dbReference type="SAM" id="Phobius"/>
    </source>
</evidence>
<dbReference type="AlphaFoldDB" id="A0A7K0CMM4"/>
<reference evidence="6 7" key="1">
    <citation type="submission" date="2019-10" db="EMBL/GenBank/DDBJ databases">
        <title>Streptomyces smaragdinus sp. nov. and Streptomyces fabii sp. nov., isolated from the gut of fungus growing-termite Macrotermes natalensis.</title>
        <authorList>
            <person name="Schwitalla J."/>
            <person name="Benndorf R."/>
            <person name="Martin K."/>
            <person name="De Beer W."/>
            <person name="Kaster A.-K."/>
            <person name="Vollmers J."/>
            <person name="Poulsen M."/>
            <person name="Beemelmanns C."/>
        </authorList>
    </citation>
    <scope>NUCLEOTIDE SEQUENCE [LARGE SCALE GENOMIC DNA]</scope>
    <source>
        <strain evidence="6 7">RB5</strain>
    </source>
</reference>
<dbReference type="InterPro" id="IPR052561">
    <property type="entry name" value="ComplexI_Subunit1"/>
</dbReference>
<protein>
    <submittedName>
        <fullName evidence="6">Formate hydrogenlyase subunit 4</fullName>
    </submittedName>
</protein>
<dbReference type="RefSeq" id="WP_323378346.1">
    <property type="nucleotide sequence ID" value="NZ_WEGJ01000022.1"/>
</dbReference>
<comment type="caution">
    <text evidence="6">The sequence shown here is derived from an EMBL/GenBank/DDBJ whole genome shotgun (WGS) entry which is preliminary data.</text>
</comment>
<feature type="transmembrane region" description="Helical" evidence="5">
    <location>
        <begin position="235"/>
        <end position="255"/>
    </location>
</feature>
<dbReference type="InterPro" id="IPR001694">
    <property type="entry name" value="NADH_UbQ_OxRdtase_su1/FPO"/>
</dbReference>
<dbReference type="EMBL" id="WEGJ01000022">
    <property type="protein sequence ID" value="MQY14523.1"/>
    <property type="molecule type" value="Genomic_DNA"/>
</dbReference>
<sequence length="322" mass="32440">MSALGYAAIAAQAGAVVVGAPLLTGWMRQVRARLEGRAGAGTAQPWRDLRKLLRKEPITAAGTGPAFRVAPALLVASTLVVAALIPLVSTATPISGHADAILVVGLLALGTVTLALAGLDTGTAFGGMGSSREMTISALVEPTILLAVFALSIPAGSTNLAAIISGAAEDPARLASPAGLLATAALAVAVLAETGRIPVDNPSTHLELTMVHEAMVLEYAGPDLALVELGAQMRLTVLLGLQASLFVPWGIATAGDSWGSLLLALAVLAVKVAALGALLAAAEVFWAKLRLFRVPELLAGSFLLALLAVTASYFLGTGGGIL</sequence>
<dbReference type="GO" id="GO:0016829">
    <property type="term" value="F:lyase activity"/>
    <property type="evidence" value="ECO:0007669"/>
    <property type="project" value="UniProtKB-KW"/>
</dbReference>
<feature type="transmembrane region" description="Helical" evidence="5">
    <location>
        <begin position="69"/>
        <end position="88"/>
    </location>
</feature>
<feature type="transmembrane region" description="Helical" evidence="5">
    <location>
        <begin position="100"/>
        <end position="122"/>
    </location>
</feature>
<proteinExistence type="predicted"/>
<feature type="transmembrane region" description="Helical" evidence="5">
    <location>
        <begin position="143"/>
        <end position="168"/>
    </location>
</feature>
<organism evidence="6 7">
    <name type="scientific">Streptomyces smaragdinus</name>
    <dbReference type="NCBI Taxonomy" id="2585196"/>
    <lineage>
        <taxon>Bacteria</taxon>
        <taxon>Bacillati</taxon>
        <taxon>Actinomycetota</taxon>
        <taxon>Actinomycetes</taxon>
        <taxon>Kitasatosporales</taxon>
        <taxon>Streptomycetaceae</taxon>
        <taxon>Streptomyces</taxon>
    </lineage>
</organism>
<dbReference type="PANTHER" id="PTHR43359">
    <property type="entry name" value="FORMATE HYDROGENLYASE SUBUNIT 4"/>
    <property type="match status" value="1"/>
</dbReference>
<evidence type="ECO:0000313" key="6">
    <source>
        <dbReference type="EMBL" id="MQY14523.1"/>
    </source>
</evidence>
<gene>
    <name evidence="6" type="primary">hycD</name>
    <name evidence="6" type="ORF">SRB5_46910</name>
</gene>
<keyword evidence="2 5" id="KW-0812">Transmembrane</keyword>
<dbReference type="Pfam" id="PF00146">
    <property type="entry name" value="NADHdh"/>
    <property type="match status" value="1"/>
</dbReference>
<name>A0A7K0CMM4_9ACTN</name>
<accession>A0A7K0CMM4</accession>
<evidence type="ECO:0000256" key="1">
    <source>
        <dbReference type="ARBA" id="ARBA00004141"/>
    </source>
</evidence>
<evidence type="ECO:0000313" key="7">
    <source>
        <dbReference type="Proteomes" id="UP000466345"/>
    </source>
</evidence>
<keyword evidence="3 5" id="KW-1133">Transmembrane helix</keyword>
<keyword evidence="6" id="KW-0456">Lyase</keyword>
<dbReference type="Proteomes" id="UP000466345">
    <property type="component" value="Unassembled WGS sequence"/>
</dbReference>
<comment type="subcellular location">
    <subcellularLocation>
        <location evidence="1">Membrane</location>
        <topology evidence="1">Multi-pass membrane protein</topology>
    </subcellularLocation>
</comment>